<evidence type="ECO:0000313" key="6">
    <source>
        <dbReference type="Proteomes" id="UP000694501"/>
    </source>
</evidence>
<dbReference type="Proteomes" id="UP000694501">
    <property type="component" value="Unassembled WGS sequence"/>
</dbReference>
<keyword evidence="6" id="KW-1185">Reference proteome</keyword>
<evidence type="ECO:0000256" key="2">
    <source>
        <dbReference type="ARBA" id="ARBA00023002"/>
    </source>
</evidence>
<feature type="domain" description="Flavodoxin-like fold" evidence="4">
    <location>
        <begin position="1"/>
        <end position="227"/>
    </location>
</feature>
<evidence type="ECO:0000313" key="5">
    <source>
        <dbReference type="EMBL" id="MBU7598413.1"/>
    </source>
</evidence>
<dbReference type="AlphaFoldDB" id="A0A949N8Z4"/>
<proteinExistence type="inferred from homology"/>
<gene>
    <name evidence="5" type="ORF">JGS22_012505</name>
</gene>
<dbReference type="EMBL" id="JAELVF020000001">
    <property type="protein sequence ID" value="MBU7598413.1"/>
    <property type="molecule type" value="Genomic_DNA"/>
</dbReference>
<dbReference type="InterPro" id="IPR003680">
    <property type="entry name" value="Flavodoxin_fold"/>
</dbReference>
<feature type="compositionally biased region" description="Low complexity" evidence="3">
    <location>
        <begin position="326"/>
        <end position="341"/>
    </location>
</feature>
<dbReference type="InterPro" id="IPR029039">
    <property type="entry name" value="Flavoprotein-like_sf"/>
</dbReference>
<evidence type="ECO:0000256" key="3">
    <source>
        <dbReference type="SAM" id="MobiDB-lite"/>
    </source>
</evidence>
<protein>
    <submittedName>
        <fullName evidence="5">NAD(P)H-dependent oxidoreductase</fullName>
    </submittedName>
</protein>
<comment type="caution">
    <text evidence="5">The sequence shown here is derived from an EMBL/GenBank/DDBJ whole genome shotgun (WGS) entry which is preliminary data.</text>
</comment>
<reference evidence="5" key="1">
    <citation type="submission" date="2021-06" db="EMBL/GenBank/DDBJ databases">
        <title>Sequencing of actinobacteria type strains.</title>
        <authorList>
            <person name="Nguyen G.-S."/>
            <person name="Wentzel A."/>
        </authorList>
    </citation>
    <scope>NUCLEOTIDE SEQUENCE</scope>
    <source>
        <strain evidence="5">P38-E01</strain>
    </source>
</reference>
<accession>A0A949N8Z4</accession>
<dbReference type="PANTHER" id="PTHR10204:SF34">
    <property type="entry name" value="NAD(P)H DEHYDROGENASE [QUINONE] 1 ISOFORM 1"/>
    <property type="match status" value="1"/>
</dbReference>
<organism evidence="5 6">
    <name type="scientific">Streptomyces tardus</name>
    <dbReference type="NCBI Taxonomy" id="2780544"/>
    <lineage>
        <taxon>Bacteria</taxon>
        <taxon>Bacillati</taxon>
        <taxon>Actinomycetota</taxon>
        <taxon>Actinomycetes</taxon>
        <taxon>Kitasatosporales</taxon>
        <taxon>Streptomycetaceae</taxon>
        <taxon>Streptomyces</taxon>
    </lineage>
</organism>
<dbReference type="GO" id="GO:0003955">
    <property type="term" value="F:NAD(P)H dehydrogenase (quinone) activity"/>
    <property type="evidence" value="ECO:0007669"/>
    <property type="project" value="TreeGrafter"/>
</dbReference>
<feature type="compositionally biased region" description="Basic and acidic residues" evidence="3">
    <location>
        <begin position="266"/>
        <end position="284"/>
    </location>
</feature>
<sequence length="341" mass="36531">MNILWIFAHPEQRSLNASLRDEGLAELEAAGHSTRLTDLYAIGFNPVVGRSDFEGDLAGRDGTAGDGTGRDGSPRLRVGEAQERGYAERTLSADILAEQEKVAWADVLVFQFPLWWFGPPAILKGWFDRVFVQGFAFGIEDEQGRVMRYGRGPLSGRRALVVTTVGGRATAFEGRGVHGHLEDVLHPLLHGTFWYAGIEALPPFLVPGADRLDERGYADHARALRTRLRELPGTTPIPYRAQNDGDYDEQMLLRPELAPGRTDLAAHRTDSAALRTDADADASRADTSLAPEAADRRILSPTGLREPEQGGGSASGGASEVGGVGAAAAVEGTEGAPVGAR</sequence>
<feature type="compositionally biased region" description="Gly residues" evidence="3">
    <location>
        <begin position="309"/>
        <end position="325"/>
    </location>
</feature>
<comment type="similarity">
    <text evidence="1">Belongs to the NAD(P)H dehydrogenase (quinone) family.</text>
</comment>
<keyword evidence="2" id="KW-0560">Oxidoreductase</keyword>
<dbReference type="Pfam" id="PF02525">
    <property type="entry name" value="Flavodoxin_2"/>
    <property type="match status" value="1"/>
</dbReference>
<dbReference type="InterPro" id="IPR051545">
    <property type="entry name" value="NAD(P)H_dehydrogenase_qn"/>
</dbReference>
<feature type="region of interest" description="Disordered" evidence="3">
    <location>
        <begin position="56"/>
        <end position="76"/>
    </location>
</feature>
<name>A0A949N8Z4_9ACTN</name>
<evidence type="ECO:0000259" key="4">
    <source>
        <dbReference type="Pfam" id="PF02525"/>
    </source>
</evidence>
<dbReference type="PANTHER" id="PTHR10204">
    <property type="entry name" value="NAD P H OXIDOREDUCTASE-RELATED"/>
    <property type="match status" value="1"/>
</dbReference>
<feature type="region of interest" description="Disordered" evidence="3">
    <location>
        <begin position="266"/>
        <end position="341"/>
    </location>
</feature>
<dbReference type="Gene3D" id="3.40.50.360">
    <property type="match status" value="1"/>
</dbReference>
<dbReference type="SUPFAM" id="SSF52218">
    <property type="entry name" value="Flavoproteins"/>
    <property type="match status" value="1"/>
</dbReference>
<dbReference type="GO" id="GO:0005829">
    <property type="term" value="C:cytosol"/>
    <property type="evidence" value="ECO:0007669"/>
    <property type="project" value="TreeGrafter"/>
</dbReference>
<evidence type="ECO:0000256" key="1">
    <source>
        <dbReference type="ARBA" id="ARBA00006252"/>
    </source>
</evidence>
<dbReference type="RefSeq" id="WP_211042264.1">
    <property type="nucleotide sequence ID" value="NZ_JAELVF020000001.1"/>
</dbReference>